<accession>A0ACC1Q5R6</accession>
<reference evidence="1" key="1">
    <citation type="submission" date="2022-08" db="EMBL/GenBank/DDBJ databases">
        <title>Genome Sequence of Pycnoporus sanguineus.</title>
        <authorList>
            <person name="Buettner E."/>
        </authorList>
    </citation>
    <scope>NUCLEOTIDE SEQUENCE</scope>
    <source>
        <strain evidence="1">CG-C14</strain>
    </source>
</reference>
<dbReference type="Proteomes" id="UP001144978">
    <property type="component" value="Unassembled WGS sequence"/>
</dbReference>
<name>A0ACC1Q5R6_9APHY</name>
<dbReference type="EMBL" id="JANSHE010000469">
    <property type="protein sequence ID" value="KAJ3010448.1"/>
    <property type="molecule type" value="Genomic_DNA"/>
</dbReference>
<sequence>MDALVLGAWGRGYNERGSVGHMDVGRTSGTTYRGASQSSRLQCPISTPISTDVNEPYSSYARHELVLFVATVREITNFEVFVTALERVEECGWDQRLCLDDDEYAEYGAGILESYEEGRMQGSGDQDAMQVDGGVEDGVWWCRGKRKCQRHAGWQKLRALEFEFEQELKEKAMSALTSQEREIRKQLEDVISLQARKANMPTIGVPLQPLNGRAQPNGTVKSKSNGTGKKGKQKR</sequence>
<gene>
    <name evidence="1" type="ORF">NUW54_g2474</name>
</gene>
<protein>
    <submittedName>
        <fullName evidence="1">Uncharacterized protein</fullName>
    </submittedName>
</protein>
<organism evidence="1 2">
    <name type="scientific">Trametes sanguinea</name>
    <dbReference type="NCBI Taxonomy" id="158606"/>
    <lineage>
        <taxon>Eukaryota</taxon>
        <taxon>Fungi</taxon>
        <taxon>Dikarya</taxon>
        <taxon>Basidiomycota</taxon>
        <taxon>Agaricomycotina</taxon>
        <taxon>Agaricomycetes</taxon>
        <taxon>Polyporales</taxon>
        <taxon>Polyporaceae</taxon>
        <taxon>Trametes</taxon>
    </lineage>
</organism>
<evidence type="ECO:0000313" key="2">
    <source>
        <dbReference type="Proteomes" id="UP001144978"/>
    </source>
</evidence>
<keyword evidence="2" id="KW-1185">Reference proteome</keyword>
<evidence type="ECO:0000313" key="1">
    <source>
        <dbReference type="EMBL" id="KAJ3010448.1"/>
    </source>
</evidence>
<proteinExistence type="predicted"/>
<comment type="caution">
    <text evidence="1">The sequence shown here is derived from an EMBL/GenBank/DDBJ whole genome shotgun (WGS) entry which is preliminary data.</text>
</comment>